<feature type="transmembrane region" description="Helical" evidence="1">
    <location>
        <begin position="344"/>
        <end position="377"/>
    </location>
</feature>
<protein>
    <recommendedName>
        <fullName evidence="4">DUF3137 domain-containing protein</fullName>
    </recommendedName>
</protein>
<reference evidence="3" key="1">
    <citation type="journal article" date="2019" name="Int. J. Syst. Evol. Microbiol.">
        <title>The Global Catalogue of Microorganisms (GCM) 10K type strain sequencing project: providing services to taxonomists for standard genome sequencing and annotation.</title>
        <authorList>
            <consortium name="The Broad Institute Genomics Platform"/>
            <consortium name="The Broad Institute Genome Sequencing Center for Infectious Disease"/>
            <person name="Wu L."/>
            <person name="Ma J."/>
        </authorList>
    </citation>
    <scope>NUCLEOTIDE SEQUENCE [LARGE SCALE GENOMIC DNA]</scope>
    <source>
        <strain evidence="3">JCM 17021</strain>
    </source>
</reference>
<keyword evidence="1" id="KW-1133">Transmembrane helix</keyword>
<gene>
    <name evidence="2" type="ORF">GCM10022381_26140</name>
</gene>
<name>A0ABP7KN10_9MICO</name>
<dbReference type="EMBL" id="BAABCN010000007">
    <property type="protein sequence ID" value="GAA3882648.1"/>
    <property type="molecule type" value="Genomic_DNA"/>
</dbReference>
<keyword evidence="1" id="KW-0812">Transmembrane</keyword>
<proteinExistence type="predicted"/>
<keyword evidence="3" id="KW-1185">Reference proteome</keyword>
<evidence type="ECO:0000256" key="1">
    <source>
        <dbReference type="SAM" id="Phobius"/>
    </source>
</evidence>
<feature type="transmembrane region" description="Helical" evidence="1">
    <location>
        <begin position="71"/>
        <end position="94"/>
    </location>
</feature>
<dbReference type="Proteomes" id="UP001501803">
    <property type="component" value="Unassembled WGS sequence"/>
</dbReference>
<dbReference type="RefSeq" id="WP_345067327.1">
    <property type="nucleotide sequence ID" value="NZ_BAABCN010000007.1"/>
</dbReference>
<organism evidence="2 3">
    <name type="scientific">Leifsonia kafniensis</name>
    <dbReference type="NCBI Taxonomy" id="475957"/>
    <lineage>
        <taxon>Bacteria</taxon>
        <taxon>Bacillati</taxon>
        <taxon>Actinomycetota</taxon>
        <taxon>Actinomycetes</taxon>
        <taxon>Micrococcales</taxon>
        <taxon>Microbacteriaceae</taxon>
        <taxon>Leifsonia</taxon>
    </lineage>
</organism>
<feature type="transmembrane region" description="Helical" evidence="1">
    <location>
        <begin position="37"/>
        <end position="59"/>
    </location>
</feature>
<sequence length="380" mass="42538">MNVDPRWLHASEQELAAAMATVHRDSRPSWVPTKRQVLVHVNFCLILWYLFFVLMFFGIRVDSYQDGQVSAADIGGLMIGAAVLAVWLFGTYWLRRWAAQPPSPRARMKEWRQTLTALANGFEPKPSPRATFASVITVEGSGIREYPRFVAPGLEIGNLSRRSGRAGEWNYIAITLSDPLPHLVLAATSNGRISAKLPIGIDREQRLSLEGNFDRWFQAYSTPTYRMEALYVLTPDVMAALIDHASSFNVEIVDDMLVFFTPQGADFSAADTWDSVHAILTHVAPRVLAKAGRYFDERVPGQEIPRVLAKITAELEHPHTRWVEPQALIGPDGRRLNIRDRRTGAWSVLGAIGWFALLTFLYAVPGIFAFAGFMSIVDGR</sequence>
<evidence type="ECO:0000313" key="2">
    <source>
        <dbReference type="EMBL" id="GAA3882648.1"/>
    </source>
</evidence>
<evidence type="ECO:0000313" key="3">
    <source>
        <dbReference type="Proteomes" id="UP001501803"/>
    </source>
</evidence>
<evidence type="ECO:0008006" key="4">
    <source>
        <dbReference type="Google" id="ProtNLM"/>
    </source>
</evidence>
<comment type="caution">
    <text evidence="2">The sequence shown here is derived from an EMBL/GenBank/DDBJ whole genome shotgun (WGS) entry which is preliminary data.</text>
</comment>
<accession>A0ABP7KN10</accession>
<keyword evidence="1" id="KW-0472">Membrane</keyword>